<protein>
    <submittedName>
        <fullName evidence="1">Uncharacterized protein</fullName>
    </submittedName>
</protein>
<dbReference type="EMBL" id="JAQQWK010000001">
    <property type="protein sequence ID" value="KAK8054782.1"/>
    <property type="molecule type" value="Genomic_DNA"/>
</dbReference>
<organism evidence="1 2">
    <name type="scientific">Apiospora rasikravindrae</name>
    <dbReference type="NCBI Taxonomy" id="990691"/>
    <lineage>
        <taxon>Eukaryota</taxon>
        <taxon>Fungi</taxon>
        <taxon>Dikarya</taxon>
        <taxon>Ascomycota</taxon>
        <taxon>Pezizomycotina</taxon>
        <taxon>Sordariomycetes</taxon>
        <taxon>Xylariomycetidae</taxon>
        <taxon>Amphisphaeriales</taxon>
        <taxon>Apiosporaceae</taxon>
        <taxon>Apiospora</taxon>
    </lineage>
</organism>
<gene>
    <name evidence="1" type="ORF">PG993_000009</name>
</gene>
<name>A0ABR1U7D2_9PEZI</name>
<reference evidence="1 2" key="1">
    <citation type="submission" date="2023-01" db="EMBL/GenBank/DDBJ databases">
        <title>Analysis of 21 Apiospora genomes using comparative genomics revels a genus with tremendous synthesis potential of carbohydrate active enzymes and secondary metabolites.</title>
        <authorList>
            <person name="Sorensen T."/>
        </authorList>
    </citation>
    <scope>NUCLEOTIDE SEQUENCE [LARGE SCALE GENOMIC DNA]</scope>
    <source>
        <strain evidence="1 2">CBS 33761</strain>
    </source>
</reference>
<sequence length="77" mass="8681">MSGYLLLLSGEDAMETTWKKVNESERPVVQELSGPSPAKTGHYMKRQYQRQCLERPQTTQLKQIRSVAVVLSGSTVK</sequence>
<proteinExistence type="predicted"/>
<dbReference type="Proteomes" id="UP001444661">
    <property type="component" value="Unassembled WGS sequence"/>
</dbReference>
<keyword evidence="2" id="KW-1185">Reference proteome</keyword>
<accession>A0ABR1U7D2</accession>
<evidence type="ECO:0000313" key="2">
    <source>
        <dbReference type="Proteomes" id="UP001444661"/>
    </source>
</evidence>
<evidence type="ECO:0000313" key="1">
    <source>
        <dbReference type="EMBL" id="KAK8054782.1"/>
    </source>
</evidence>
<comment type="caution">
    <text evidence="1">The sequence shown here is derived from an EMBL/GenBank/DDBJ whole genome shotgun (WGS) entry which is preliminary data.</text>
</comment>